<dbReference type="Proteomes" id="UP000186303">
    <property type="component" value="Chromosome 5"/>
</dbReference>
<evidence type="ECO:0000259" key="6">
    <source>
        <dbReference type="PROSITE" id="PS50275"/>
    </source>
</evidence>
<accession>A0A1M8A9I2</accession>
<dbReference type="Gene3D" id="3.60.10.10">
    <property type="entry name" value="Endonuclease/exonuclease/phosphatase"/>
    <property type="match status" value="1"/>
</dbReference>
<dbReference type="InterPro" id="IPR002013">
    <property type="entry name" value="SAC_dom"/>
</dbReference>
<evidence type="ECO:0000256" key="4">
    <source>
        <dbReference type="ARBA" id="ARBA00022801"/>
    </source>
</evidence>
<dbReference type="InterPro" id="IPR046985">
    <property type="entry name" value="IP5"/>
</dbReference>
<feature type="compositionally biased region" description="Pro residues" evidence="5">
    <location>
        <begin position="1032"/>
        <end position="1042"/>
    </location>
</feature>
<dbReference type="Pfam" id="PF02383">
    <property type="entry name" value="Syja_N"/>
    <property type="match status" value="1"/>
</dbReference>
<comment type="similarity">
    <text evidence="1">Belongs to the synaptojanin family.</text>
</comment>
<feature type="compositionally biased region" description="Low complexity" evidence="5">
    <location>
        <begin position="1017"/>
        <end position="1031"/>
    </location>
</feature>
<dbReference type="EMBL" id="LT671825">
    <property type="protein sequence ID" value="SHO79079.1"/>
    <property type="molecule type" value="Genomic_DNA"/>
</dbReference>
<dbReference type="VEuPathDB" id="FungiDB:MSYG_3428"/>
<keyword evidence="8" id="KW-1185">Reference proteome</keyword>
<dbReference type="OMA" id="QHPCFEL"/>
<dbReference type="OrthoDB" id="405996at2759"/>
<evidence type="ECO:0000313" key="8">
    <source>
        <dbReference type="Proteomes" id="UP000186303"/>
    </source>
</evidence>
<dbReference type="PANTHER" id="PTHR11200">
    <property type="entry name" value="INOSITOL 5-PHOSPHATASE"/>
    <property type="match status" value="1"/>
</dbReference>
<feature type="domain" description="SAC" evidence="6">
    <location>
        <begin position="188"/>
        <end position="530"/>
    </location>
</feature>
<dbReference type="GO" id="GO:0004439">
    <property type="term" value="F:phosphatidylinositol-4,5-bisphosphate 5-phosphatase activity"/>
    <property type="evidence" value="ECO:0007669"/>
    <property type="project" value="UniProtKB-EC"/>
</dbReference>
<protein>
    <recommendedName>
        <fullName evidence="3">phosphoinositide 5-phosphatase</fullName>
        <ecNumber evidence="3">3.1.3.36</ecNumber>
    </recommendedName>
</protein>
<feature type="compositionally biased region" description="Pro residues" evidence="5">
    <location>
        <begin position="999"/>
        <end position="1016"/>
    </location>
</feature>
<reference evidence="8" key="1">
    <citation type="journal article" date="2017" name="Nucleic Acids Res.">
        <title>Proteogenomics produces comprehensive and highly accurate protein-coding gene annotation in a complete genome assembly of Malassezia sympodialis.</title>
        <authorList>
            <person name="Zhu Y."/>
            <person name="Engstroem P.G."/>
            <person name="Tellgren-Roth C."/>
            <person name="Baudo C.D."/>
            <person name="Kennell J.C."/>
            <person name="Sun S."/>
            <person name="Billmyre R.B."/>
            <person name="Schroeder M.S."/>
            <person name="Andersson A."/>
            <person name="Holm T."/>
            <person name="Sigurgeirsson B."/>
            <person name="Wu G."/>
            <person name="Sankaranarayanan S.R."/>
            <person name="Siddharthan R."/>
            <person name="Sanyal K."/>
            <person name="Lundeberg J."/>
            <person name="Nystedt B."/>
            <person name="Boekhout T."/>
            <person name="Dawson T.L. Jr."/>
            <person name="Heitman J."/>
            <person name="Scheynius A."/>
            <person name="Lehtioe J."/>
        </authorList>
    </citation>
    <scope>NUCLEOTIDE SEQUENCE [LARGE SCALE GENOMIC DNA]</scope>
    <source>
        <strain evidence="8">ATCC 42132</strain>
    </source>
</reference>
<dbReference type="PANTHER" id="PTHR11200:SF257">
    <property type="entry name" value="PHOSPHOINOSITIDE 5-PHOSPHATASE"/>
    <property type="match status" value="1"/>
</dbReference>
<dbReference type="GO" id="GO:0046856">
    <property type="term" value="P:phosphatidylinositol dephosphorylation"/>
    <property type="evidence" value="ECO:0007669"/>
    <property type="project" value="InterPro"/>
</dbReference>
<evidence type="ECO:0000256" key="1">
    <source>
        <dbReference type="ARBA" id="ARBA00008943"/>
    </source>
</evidence>
<dbReference type="STRING" id="1230383.A0A1M8A9I2"/>
<name>A0A1M8A9I2_MALS4</name>
<gene>
    <name evidence="7" type="ORF">MSYG_3428</name>
</gene>
<feature type="region of interest" description="Disordered" evidence="5">
    <location>
        <begin position="936"/>
        <end position="1042"/>
    </location>
</feature>
<evidence type="ECO:0000313" key="7">
    <source>
        <dbReference type="EMBL" id="SHO79079.1"/>
    </source>
</evidence>
<evidence type="ECO:0000256" key="2">
    <source>
        <dbReference type="ARBA" id="ARBA00009678"/>
    </source>
</evidence>
<sequence>MPLGALESMTGAAHACGATAYADISVVPARRSAAVQGPPMHIWVARAATQPPQVLVTRYDPLNPAQEKESALVLSFSVVEEQGTLTLLDARDVTWSSMRRLSIASMPLVGLLGLLRVGSDMFIVAVSASDRVGELRGAHVVHRVRNVSFFCVSRRLPNDMALAQGATEPGDSGRLGPPGAPDDPCVAIRKYLSGGSFYFTTSGYDLTRRLQCSNDEHAFQEQFVWNEHMRKPLEMFRDRLDLPRQRRFDAEDLCLSVIQGYVGIRRIPGPVPCQLVVLSRLSTQRAGTRYNMRGIDDDGHAAHFVETETMLQVDDLTYSYVQLRGSVPVFWEQQGLQALSAKIQITRTGAASMPAFRKHMEDLLDEYHRVCAVDLLGMRDAERALSDAYRTHLRELNAADVTYTHYDFHALTKSISSLEIVAQELDRRRDMQAQRQSQKYALHRGQAELQRQSGVFRINCFDCLDRTNLVQGLFSHALLHDWRQSLRDDALDEPLQVTWAHDAAISSALSAAHRELWAENGDALSVINTGTGSLNAHFARSGAKKGWTGLISDAAKSASRMYVNHFQDASKQEAIDLLLGQRSGQRSIELCDPLYSGVSAALEQRWADYATVHQERMLFGTFNVCAVTPRQADLSDWLCPHAPSAAAPALVAVCLQEIVPLTAQQMLLASSEEFAAWDAAILRTLGMYGETYVPLRQVQLFGSALLMYAKPSLLPHIRRVEGATKKTGFRGMSGNKGGVSVRFDLFDTSVCVVGAHFAAGAGNTEERNSDYASLVRGLTFSRGRTVDEHDHIVWMGDLNYRLVHPSNEEVRELCAAQKYSVLASEDQLTLERRTGAVFHGYEEAPLTFPPTYKYDVGTDLYDTSEKMRPPAWTDRVLFRCTNAHLGMDAHAYGSAQSVRLSDHRPVYALLDVDLCTVDQAAKEAAYEELVRARLEASGQGTPAPSEPWWLRGPLDPEMGEDIAGDPWADAAPDESVRRRAPPPPPRGAAVDDSAAQPATPAPPATPRTAPPTPPRPSRASTESASSGLAASAPPPPLPPRPM</sequence>
<keyword evidence="4" id="KW-0378">Hydrolase</keyword>
<dbReference type="SUPFAM" id="SSF56219">
    <property type="entry name" value="DNase I-like"/>
    <property type="match status" value="1"/>
</dbReference>
<dbReference type="SMART" id="SM00128">
    <property type="entry name" value="IPPc"/>
    <property type="match status" value="1"/>
</dbReference>
<proteinExistence type="inferred from homology"/>
<evidence type="ECO:0000256" key="3">
    <source>
        <dbReference type="ARBA" id="ARBA00013044"/>
    </source>
</evidence>
<organism evidence="7 8">
    <name type="scientific">Malassezia sympodialis (strain ATCC 42132)</name>
    <name type="common">Atopic eczema-associated yeast</name>
    <dbReference type="NCBI Taxonomy" id="1230383"/>
    <lineage>
        <taxon>Eukaryota</taxon>
        <taxon>Fungi</taxon>
        <taxon>Dikarya</taxon>
        <taxon>Basidiomycota</taxon>
        <taxon>Ustilaginomycotina</taxon>
        <taxon>Malasseziomycetes</taxon>
        <taxon>Malasseziales</taxon>
        <taxon>Malasseziaceae</taxon>
        <taxon>Malassezia</taxon>
    </lineage>
</organism>
<dbReference type="GO" id="GO:0043813">
    <property type="term" value="F:phosphatidylinositol-3,5-bisphosphate 5-phosphatase activity"/>
    <property type="evidence" value="ECO:0007669"/>
    <property type="project" value="TreeGrafter"/>
</dbReference>
<dbReference type="InterPro" id="IPR036691">
    <property type="entry name" value="Endo/exonu/phosph_ase_sf"/>
</dbReference>
<dbReference type="Pfam" id="PF22669">
    <property type="entry name" value="Exo_endo_phos2"/>
    <property type="match status" value="1"/>
</dbReference>
<comment type="similarity">
    <text evidence="2">In the central section; belongs to the inositol 1,4,5-trisphosphate 5-phosphatase family.</text>
</comment>
<dbReference type="PROSITE" id="PS50275">
    <property type="entry name" value="SAC"/>
    <property type="match status" value="1"/>
</dbReference>
<dbReference type="EC" id="3.1.3.36" evidence="3"/>
<dbReference type="GO" id="GO:0005737">
    <property type="term" value="C:cytoplasm"/>
    <property type="evidence" value="ECO:0007669"/>
    <property type="project" value="TreeGrafter"/>
</dbReference>
<dbReference type="GO" id="GO:0016020">
    <property type="term" value="C:membrane"/>
    <property type="evidence" value="ECO:0007669"/>
    <property type="project" value="TreeGrafter"/>
</dbReference>
<dbReference type="InterPro" id="IPR000300">
    <property type="entry name" value="IPPc"/>
</dbReference>
<dbReference type="AlphaFoldDB" id="A0A1M8A9I2"/>
<evidence type="ECO:0000256" key="5">
    <source>
        <dbReference type="SAM" id="MobiDB-lite"/>
    </source>
</evidence>